<keyword evidence="7" id="KW-0812">Transmembrane</keyword>
<keyword evidence="4" id="KW-0804">Transcription</keyword>
<dbReference type="GO" id="GO:0009751">
    <property type="term" value="P:response to salicylic acid"/>
    <property type="evidence" value="ECO:0007669"/>
    <property type="project" value="UniProtKB-ARBA"/>
</dbReference>
<dbReference type="AlphaFoldDB" id="A0A650C2Y2"/>
<evidence type="ECO:0000256" key="1">
    <source>
        <dbReference type="ARBA" id="ARBA00004123"/>
    </source>
</evidence>
<dbReference type="PROSITE" id="PS50811">
    <property type="entry name" value="WRKY"/>
    <property type="match status" value="1"/>
</dbReference>
<dbReference type="GO" id="GO:0002237">
    <property type="term" value="P:response to molecule of bacterial origin"/>
    <property type="evidence" value="ECO:0007669"/>
    <property type="project" value="UniProtKB-ARBA"/>
</dbReference>
<keyword evidence="3" id="KW-0238">DNA-binding</keyword>
<dbReference type="InterPro" id="IPR003657">
    <property type="entry name" value="WRKY_dom"/>
</dbReference>
<organism evidence="9">
    <name type="scientific">Santalum album</name>
    <name type="common">Indian sandalwood</name>
    <dbReference type="NCBI Taxonomy" id="35974"/>
    <lineage>
        <taxon>Eukaryota</taxon>
        <taxon>Viridiplantae</taxon>
        <taxon>Streptophyta</taxon>
        <taxon>Embryophyta</taxon>
        <taxon>Tracheophyta</taxon>
        <taxon>Spermatophyta</taxon>
        <taxon>Magnoliopsida</taxon>
        <taxon>eudicotyledons</taxon>
        <taxon>Gunneridae</taxon>
        <taxon>Pentapetalae</taxon>
        <taxon>Santalales</taxon>
        <taxon>Santalaceae</taxon>
        <taxon>Santalum</taxon>
    </lineage>
</organism>
<protein>
    <submittedName>
        <fullName evidence="9">WRKY transcription factor 49</fullName>
    </submittedName>
</protein>
<dbReference type="GO" id="GO:0031347">
    <property type="term" value="P:regulation of defense response"/>
    <property type="evidence" value="ECO:0007669"/>
    <property type="project" value="UniProtKB-ARBA"/>
</dbReference>
<dbReference type="SUPFAM" id="SSF118290">
    <property type="entry name" value="WRKY DNA-binding domain"/>
    <property type="match status" value="1"/>
</dbReference>
<dbReference type="EMBL" id="MN335859">
    <property type="protein sequence ID" value="QGQ64072.1"/>
    <property type="molecule type" value="mRNA"/>
</dbReference>
<evidence type="ECO:0000256" key="4">
    <source>
        <dbReference type="ARBA" id="ARBA00023163"/>
    </source>
</evidence>
<dbReference type="PANTHER" id="PTHR31429">
    <property type="entry name" value="WRKY TRANSCRIPTION FACTOR 36-RELATED"/>
    <property type="match status" value="1"/>
</dbReference>
<name>A0A650C2Y2_SANAL</name>
<evidence type="ECO:0000256" key="3">
    <source>
        <dbReference type="ARBA" id="ARBA00023125"/>
    </source>
</evidence>
<accession>A0A650C2Y2</accession>
<keyword evidence="5" id="KW-0539">Nucleus</keyword>
<keyword evidence="7" id="KW-0472">Membrane</keyword>
<dbReference type="GO" id="GO:0003700">
    <property type="term" value="F:DNA-binding transcription factor activity"/>
    <property type="evidence" value="ECO:0007669"/>
    <property type="project" value="InterPro"/>
</dbReference>
<feature type="compositionally biased region" description="Polar residues" evidence="6">
    <location>
        <begin position="167"/>
        <end position="182"/>
    </location>
</feature>
<dbReference type="InterPro" id="IPR036576">
    <property type="entry name" value="WRKY_dom_sf"/>
</dbReference>
<evidence type="ECO:0000256" key="2">
    <source>
        <dbReference type="ARBA" id="ARBA00023015"/>
    </source>
</evidence>
<proteinExistence type="evidence at transcript level"/>
<sequence>MSVFRYMMRTDSPKGFNSKSIPKSAVVAGGDLWLVVAAAAVIMVAGRAKLQWDQIIAHTLLLSILVLAATPIPKEPRKLHQFFQEDFLDLDLEMKLSPKVEVSDLMEELSRMRRENKGLHQRLRIMSGNYNALHAQLNDLKSKNDSAKERSQSRKRKAGEDYAEFINGTNSGTENAHQSTASDKTEDSSCKKLRETPNTMGKVSTIVVPIGESDTSSVVKDGYQWRKYGQKVTRDNPSPRAYFKCSFAPSCPVKKRVQRSAEDPRVVIATYEGDHNHFQPAASNSSHRTVNLSPSMVSSAPTWALDLMQPAASMHCEAKMPVRESETPMESQRCLVAQMASSLTKNPSFTAALAAAVSGSILDWTKTEN</sequence>
<feature type="compositionally biased region" description="Basic and acidic residues" evidence="6">
    <location>
        <begin position="183"/>
        <end position="195"/>
    </location>
</feature>
<reference evidence="9" key="1">
    <citation type="journal article" date="2019" name="Int. J. Mol. Sci.">
        <title>Genome-Wide Characterization, Expression Profile Analysis of WRKY Family Genes in Santalum album and Functional Identification of Their Role in Abiotic Stress.</title>
        <authorList>
            <person name="Yan H."/>
            <person name="Li M."/>
            <person name="Xiong Y."/>
            <person name="Wu J."/>
            <person name="Teixeira da Silva J.A."/>
            <person name="Ma G."/>
        </authorList>
    </citation>
    <scope>NUCLEOTIDE SEQUENCE</scope>
</reference>
<dbReference type="GO" id="GO:0050832">
    <property type="term" value="P:defense response to fungus"/>
    <property type="evidence" value="ECO:0007669"/>
    <property type="project" value="UniProtKB-ARBA"/>
</dbReference>
<dbReference type="GO" id="GO:0043565">
    <property type="term" value="F:sequence-specific DNA binding"/>
    <property type="evidence" value="ECO:0007669"/>
    <property type="project" value="InterPro"/>
</dbReference>
<evidence type="ECO:0000256" key="7">
    <source>
        <dbReference type="SAM" id="Phobius"/>
    </source>
</evidence>
<comment type="subcellular location">
    <subcellularLocation>
        <location evidence="1">Nucleus</location>
    </subcellularLocation>
</comment>
<evidence type="ECO:0000256" key="6">
    <source>
        <dbReference type="SAM" id="MobiDB-lite"/>
    </source>
</evidence>
<dbReference type="Gene3D" id="2.20.25.80">
    <property type="entry name" value="WRKY domain"/>
    <property type="match status" value="1"/>
</dbReference>
<dbReference type="GO" id="GO:0042742">
    <property type="term" value="P:defense response to bacterium"/>
    <property type="evidence" value="ECO:0007669"/>
    <property type="project" value="UniProtKB-ARBA"/>
</dbReference>
<feature type="region of interest" description="Disordered" evidence="6">
    <location>
        <begin position="138"/>
        <end position="197"/>
    </location>
</feature>
<dbReference type="Pfam" id="PF03106">
    <property type="entry name" value="WRKY"/>
    <property type="match status" value="1"/>
</dbReference>
<dbReference type="GO" id="GO:0005634">
    <property type="term" value="C:nucleus"/>
    <property type="evidence" value="ECO:0007669"/>
    <property type="project" value="UniProtKB-SubCell"/>
</dbReference>
<dbReference type="InterPro" id="IPR044810">
    <property type="entry name" value="WRKY_plant"/>
</dbReference>
<keyword evidence="7" id="KW-1133">Transmembrane helix</keyword>
<feature type="compositionally biased region" description="Basic and acidic residues" evidence="6">
    <location>
        <begin position="140"/>
        <end position="152"/>
    </location>
</feature>
<dbReference type="FunFam" id="2.20.25.80:FF:000008">
    <property type="entry name" value="WRKY transcription factor 40"/>
    <property type="match status" value="1"/>
</dbReference>
<dbReference type="SMART" id="SM00774">
    <property type="entry name" value="WRKY"/>
    <property type="match status" value="1"/>
</dbReference>
<evidence type="ECO:0000256" key="5">
    <source>
        <dbReference type="ARBA" id="ARBA00023242"/>
    </source>
</evidence>
<feature type="transmembrane region" description="Helical" evidence="7">
    <location>
        <begin position="21"/>
        <end position="43"/>
    </location>
</feature>
<evidence type="ECO:0000259" key="8">
    <source>
        <dbReference type="PROSITE" id="PS50811"/>
    </source>
</evidence>
<keyword evidence="2" id="KW-0805">Transcription regulation</keyword>
<evidence type="ECO:0000313" key="9">
    <source>
        <dbReference type="EMBL" id="QGQ64072.1"/>
    </source>
</evidence>
<dbReference type="PANTHER" id="PTHR31429:SF3">
    <property type="entry name" value="WRKY TRANSCRIPTION FACTOR 40-RELATED"/>
    <property type="match status" value="1"/>
</dbReference>
<feature type="domain" description="WRKY" evidence="8">
    <location>
        <begin position="214"/>
        <end position="280"/>
    </location>
</feature>